<dbReference type="OrthoDB" id="7593450at2"/>
<dbReference type="PANTHER" id="PTHR30204">
    <property type="entry name" value="REDOX-CYCLING DRUG-SENSING TRANSCRIPTIONAL ACTIVATOR SOXR"/>
    <property type="match status" value="1"/>
</dbReference>
<name>A0A368U849_9GAMM</name>
<evidence type="ECO:0000313" key="3">
    <source>
        <dbReference type="EMBL" id="RCV93124.1"/>
    </source>
</evidence>
<dbReference type="Proteomes" id="UP000253204">
    <property type="component" value="Unassembled WGS sequence"/>
</dbReference>
<dbReference type="InterPro" id="IPR011990">
    <property type="entry name" value="TPR-like_helical_dom_sf"/>
</dbReference>
<feature type="domain" description="HTH merR-type" evidence="2">
    <location>
        <begin position="31"/>
        <end position="100"/>
    </location>
</feature>
<keyword evidence="1" id="KW-0238">DNA-binding</keyword>
<dbReference type="SUPFAM" id="SSF46955">
    <property type="entry name" value="Putative DNA-binding domain"/>
    <property type="match status" value="1"/>
</dbReference>
<reference evidence="3 4" key="1">
    <citation type="submission" date="2018-07" db="EMBL/GenBank/DDBJ databases">
        <title>Halomonas rutogse sp. nov., isolated from Lake TangqianCo on Tibetan Plateau.</title>
        <authorList>
            <person name="Lu H."/>
            <person name="Xing P."/>
            <person name="Wu Q."/>
        </authorList>
    </citation>
    <scope>NUCLEOTIDE SEQUENCE [LARGE SCALE GENOMIC DNA]</scope>
    <source>
        <strain evidence="3 4">TQ8S</strain>
    </source>
</reference>
<dbReference type="Pfam" id="PF13411">
    <property type="entry name" value="MerR_1"/>
    <property type="match status" value="1"/>
</dbReference>
<dbReference type="SMART" id="SM00422">
    <property type="entry name" value="HTH_MERR"/>
    <property type="match status" value="1"/>
</dbReference>
<dbReference type="PROSITE" id="PS50937">
    <property type="entry name" value="HTH_MERR_2"/>
    <property type="match status" value="1"/>
</dbReference>
<dbReference type="InterPro" id="IPR010323">
    <property type="entry name" value="DUF924"/>
</dbReference>
<dbReference type="PROSITE" id="PS00552">
    <property type="entry name" value="HTH_MERR_1"/>
    <property type="match status" value="1"/>
</dbReference>
<proteinExistence type="predicted"/>
<organism evidence="3 4">
    <name type="scientific">Vreelandella rituensis</name>
    <dbReference type="NCBI Taxonomy" id="2282306"/>
    <lineage>
        <taxon>Bacteria</taxon>
        <taxon>Pseudomonadati</taxon>
        <taxon>Pseudomonadota</taxon>
        <taxon>Gammaproteobacteria</taxon>
        <taxon>Oceanospirillales</taxon>
        <taxon>Halomonadaceae</taxon>
        <taxon>Vreelandella</taxon>
    </lineage>
</organism>
<dbReference type="InterPro" id="IPR047057">
    <property type="entry name" value="MerR_fam"/>
</dbReference>
<dbReference type="Gene3D" id="1.20.58.320">
    <property type="entry name" value="TPR-like"/>
    <property type="match status" value="1"/>
</dbReference>
<dbReference type="Gene3D" id="1.10.1660.10">
    <property type="match status" value="1"/>
</dbReference>
<dbReference type="CDD" id="cd04785">
    <property type="entry name" value="HTH_CadR-PbrR-like"/>
    <property type="match status" value="1"/>
</dbReference>
<dbReference type="PANTHER" id="PTHR30204:SF92">
    <property type="entry name" value="HTH-TYPE TRANSCRIPTIONAL REGULATOR ZNTR"/>
    <property type="match status" value="1"/>
</dbReference>
<comment type="caution">
    <text evidence="3">The sequence shown here is derived from an EMBL/GenBank/DDBJ whole genome shotgun (WGS) entry which is preliminary data.</text>
</comment>
<dbReference type="EMBL" id="QPIJ01000005">
    <property type="protein sequence ID" value="RCV93124.1"/>
    <property type="molecule type" value="Genomic_DNA"/>
</dbReference>
<dbReference type="GO" id="GO:0003700">
    <property type="term" value="F:DNA-binding transcription factor activity"/>
    <property type="evidence" value="ECO:0007669"/>
    <property type="project" value="InterPro"/>
</dbReference>
<accession>A0A368U849</accession>
<dbReference type="Pfam" id="PF06041">
    <property type="entry name" value="DUF924"/>
    <property type="match status" value="1"/>
</dbReference>
<dbReference type="InterPro" id="IPR009061">
    <property type="entry name" value="DNA-bd_dom_put_sf"/>
</dbReference>
<evidence type="ECO:0000313" key="4">
    <source>
        <dbReference type="Proteomes" id="UP000253204"/>
    </source>
</evidence>
<dbReference type="InterPro" id="IPR000551">
    <property type="entry name" value="MerR-type_HTH_dom"/>
</dbReference>
<dbReference type="PRINTS" id="PR00040">
    <property type="entry name" value="HTHMERR"/>
</dbReference>
<dbReference type="SUPFAM" id="SSF48452">
    <property type="entry name" value="TPR-like"/>
    <property type="match status" value="1"/>
</dbReference>
<sequence length="355" mass="40245">MGVSSDDCLRMPLRSSINPVTVTESNHMHELVKIGEVARASGCSVETIRHYEKLGLLKPPKRGDNGYRYYTAEAVKQLGFIRHGRDLGLDLHSIHELLNLTAHPDAQCHQVDAIASQHLQRIEARISALQALAQELRTVVTQCRGGSIRECRIVEALFEPQSALEGNPTSTQQETSDMQQAVLDFWFNELDPKQWWAKDAELDARITQRFKALLSQAAQGELFGWRATPRGRLAEILVLDQFSRNIHRDTPEAFAQDNVALILAQEAVASGEAITLTPIERNFLYMPYMHSESLKIHQHAERLFRANGLEDNYNFEVKHKAIIDRFGRYPHRNAILGRDSTADELEFLKQPRSGF</sequence>
<keyword evidence="4" id="KW-1185">Reference proteome</keyword>
<dbReference type="GO" id="GO:0003677">
    <property type="term" value="F:DNA binding"/>
    <property type="evidence" value="ECO:0007669"/>
    <property type="project" value="UniProtKB-KW"/>
</dbReference>
<protein>
    <submittedName>
        <fullName evidence="3">DUF924 family protein</fullName>
    </submittedName>
</protein>
<dbReference type="AlphaFoldDB" id="A0A368U849"/>
<gene>
    <name evidence="3" type="ORF">DU506_04205</name>
</gene>
<dbReference type="Gene3D" id="1.25.40.10">
    <property type="entry name" value="Tetratricopeptide repeat domain"/>
    <property type="match status" value="1"/>
</dbReference>
<evidence type="ECO:0000256" key="1">
    <source>
        <dbReference type="ARBA" id="ARBA00023125"/>
    </source>
</evidence>
<evidence type="ECO:0000259" key="2">
    <source>
        <dbReference type="PROSITE" id="PS50937"/>
    </source>
</evidence>